<dbReference type="PANTHER" id="PTHR24305">
    <property type="entry name" value="CYTOCHROME P450"/>
    <property type="match status" value="1"/>
</dbReference>
<dbReference type="EMBL" id="BSYA01000154">
    <property type="protein sequence ID" value="GMG34976.1"/>
    <property type="molecule type" value="Genomic_DNA"/>
</dbReference>
<dbReference type="Pfam" id="PF00067">
    <property type="entry name" value="p450"/>
    <property type="match status" value="1"/>
</dbReference>
<keyword evidence="4" id="KW-0472">Membrane</keyword>
<organism evidence="5 6">
    <name type="scientific">Aspergillus oryzae</name>
    <name type="common">Yellow koji mold</name>
    <dbReference type="NCBI Taxonomy" id="5062"/>
    <lineage>
        <taxon>Eukaryota</taxon>
        <taxon>Fungi</taxon>
        <taxon>Dikarya</taxon>
        <taxon>Ascomycota</taxon>
        <taxon>Pezizomycotina</taxon>
        <taxon>Eurotiomycetes</taxon>
        <taxon>Eurotiomycetidae</taxon>
        <taxon>Eurotiales</taxon>
        <taxon>Aspergillaceae</taxon>
        <taxon>Aspergillus</taxon>
        <taxon>Aspergillus subgen. Circumdati</taxon>
    </lineage>
</organism>
<evidence type="ECO:0000313" key="5">
    <source>
        <dbReference type="EMBL" id="GMG34976.1"/>
    </source>
</evidence>
<proteinExistence type="inferred from homology"/>
<dbReference type="SUPFAM" id="SSF48264">
    <property type="entry name" value="Cytochrome P450"/>
    <property type="match status" value="1"/>
</dbReference>
<gene>
    <name evidence="5" type="ORF">Aory04_001025400</name>
</gene>
<accession>A0AAN5BVJ7</accession>
<dbReference type="GO" id="GO:0020037">
    <property type="term" value="F:heme binding"/>
    <property type="evidence" value="ECO:0007669"/>
    <property type="project" value="InterPro"/>
</dbReference>
<dbReference type="InterPro" id="IPR050121">
    <property type="entry name" value="Cytochrome_P450_monoxygenase"/>
</dbReference>
<comment type="caution">
    <text evidence="5">The sequence shown here is derived from an EMBL/GenBank/DDBJ whole genome shotgun (WGS) entry which is preliminary data.</text>
</comment>
<evidence type="ECO:0000256" key="4">
    <source>
        <dbReference type="SAM" id="Phobius"/>
    </source>
</evidence>
<dbReference type="Proteomes" id="UP001165205">
    <property type="component" value="Unassembled WGS sequence"/>
</dbReference>
<dbReference type="GO" id="GO:0004497">
    <property type="term" value="F:monooxygenase activity"/>
    <property type="evidence" value="ECO:0007669"/>
    <property type="project" value="UniProtKB-KW"/>
</dbReference>
<dbReference type="PANTHER" id="PTHR24305:SF190">
    <property type="entry name" value="P450, PUTATIVE (EUROFUNG)-RELATED"/>
    <property type="match status" value="1"/>
</dbReference>
<evidence type="ECO:0000256" key="3">
    <source>
        <dbReference type="ARBA" id="ARBA00023033"/>
    </source>
</evidence>
<keyword evidence="4" id="KW-1133">Transmembrane helix</keyword>
<evidence type="ECO:0000256" key="1">
    <source>
        <dbReference type="ARBA" id="ARBA00010617"/>
    </source>
</evidence>
<name>A0AAN5BVJ7_ASPOZ</name>
<dbReference type="InterPro" id="IPR001128">
    <property type="entry name" value="Cyt_P450"/>
</dbReference>
<evidence type="ECO:0000313" key="6">
    <source>
        <dbReference type="Proteomes" id="UP001165205"/>
    </source>
</evidence>
<comment type="similarity">
    <text evidence="1">Belongs to the cytochrome P450 family.</text>
</comment>
<evidence type="ECO:0000256" key="2">
    <source>
        <dbReference type="ARBA" id="ARBA00023002"/>
    </source>
</evidence>
<sequence>MIGTVLDTVLGNPQGAVGGLFVGSFVIFWVVPFLYNLFFSPLRNVPGPFWARFTILWEFSQLMKGRSHEEYIKLHKKYGPPKRYSVIDPQDVKKIYGFGADFPKSEFYDSLGDPKNIFTVRDNEDHKDRRRKVASLYTMSSMVAYEDAVDRMTTLCIKKMTDLAASRKLISIPKFMQFYAFDVIGEITVCWTLYVLSSMEVFHADVVSLV</sequence>
<dbReference type="GO" id="GO:0005506">
    <property type="term" value="F:iron ion binding"/>
    <property type="evidence" value="ECO:0007669"/>
    <property type="project" value="InterPro"/>
</dbReference>
<keyword evidence="4" id="KW-0812">Transmembrane</keyword>
<keyword evidence="3" id="KW-0503">Monooxygenase</keyword>
<feature type="transmembrane region" description="Helical" evidence="4">
    <location>
        <begin position="20"/>
        <end position="39"/>
    </location>
</feature>
<protein>
    <submittedName>
        <fullName evidence="5">Unnamed protein product</fullName>
    </submittedName>
</protein>
<reference evidence="5" key="1">
    <citation type="submission" date="2023-04" db="EMBL/GenBank/DDBJ databases">
        <title>Aspergillus oryzae NBRC 4228.</title>
        <authorList>
            <person name="Ichikawa N."/>
            <person name="Sato H."/>
            <person name="Tonouchi N."/>
        </authorList>
    </citation>
    <scope>NUCLEOTIDE SEQUENCE</scope>
    <source>
        <strain evidence="5">NBRC 4228</strain>
    </source>
</reference>
<dbReference type="AlphaFoldDB" id="A0AAN5BVJ7"/>
<dbReference type="Gene3D" id="1.10.630.10">
    <property type="entry name" value="Cytochrome P450"/>
    <property type="match status" value="1"/>
</dbReference>
<keyword evidence="2" id="KW-0560">Oxidoreductase</keyword>
<dbReference type="GO" id="GO:0016705">
    <property type="term" value="F:oxidoreductase activity, acting on paired donors, with incorporation or reduction of molecular oxygen"/>
    <property type="evidence" value="ECO:0007669"/>
    <property type="project" value="InterPro"/>
</dbReference>
<dbReference type="InterPro" id="IPR036396">
    <property type="entry name" value="Cyt_P450_sf"/>
</dbReference>